<evidence type="ECO:0000256" key="1">
    <source>
        <dbReference type="ARBA" id="ARBA00022490"/>
    </source>
</evidence>
<dbReference type="GO" id="GO:0006529">
    <property type="term" value="P:asparagine biosynthetic process"/>
    <property type="evidence" value="ECO:0007669"/>
    <property type="project" value="UniProtKB-UniRule"/>
</dbReference>
<dbReference type="EC" id="6.3.1.1" evidence="7"/>
<dbReference type="AlphaFoldDB" id="A0A432XCY2"/>
<organism evidence="9 10">
    <name type="scientific">Pseudidiomarina aquimaris</name>
    <dbReference type="NCBI Taxonomy" id="641841"/>
    <lineage>
        <taxon>Bacteria</taxon>
        <taxon>Pseudomonadati</taxon>
        <taxon>Pseudomonadota</taxon>
        <taxon>Gammaproteobacteria</taxon>
        <taxon>Alteromonadales</taxon>
        <taxon>Idiomarinaceae</taxon>
        <taxon>Pseudidiomarina</taxon>
    </lineage>
</organism>
<evidence type="ECO:0000313" key="10">
    <source>
        <dbReference type="Proteomes" id="UP000286678"/>
    </source>
</evidence>
<dbReference type="InterPro" id="IPR006195">
    <property type="entry name" value="aa-tRNA-synth_II"/>
</dbReference>
<dbReference type="GO" id="GO:0005829">
    <property type="term" value="C:cytosol"/>
    <property type="evidence" value="ECO:0007669"/>
    <property type="project" value="TreeGrafter"/>
</dbReference>
<evidence type="ECO:0000256" key="6">
    <source>
        <dbReference type="ARBA" id="ARBA00022888"/>
    </source>
</evidence>
<dbReference type="Proteomes" id="UP000286678">
    <property type="component" value="Unassembled WGS sequence"/>
</dbReference>
<dbReference type="RefSeq" id="WP_126834376.1">
    <property type="nucleotide sequence ID" value="NZ_PIPT01000008.1"/>
</dbReference>
<evidence type="ECO:0000256" key="5">
    <source>
        <dbReference type="ARBA" id="ARBA00022840"/>
    </source>
</evidence>
<proteinExistence type="predicted"/>
<keyword evidence="6" id="KW-0061">Asparagine biosynthesis</keyword>
<dbReference type="PROSITE" id="PS50862">
    <property type="entry name" value="AA_TRNA_LIGASE_II"/>
    <property type="match status" value="1"/>
</dbReference>
<feature type="domain" description="Aminoacyl-transfer RNA synthetases class-II family profile" evidence="8">
    <location>
        <begin position="97"/>
        <end position="312"/>
    </location>
</feature>
<evidence type="ECO:0000256" key="7">
    <source>
        <dbReference type="NCBIfam" id="TIGR00669"/>
    </source>
</evidence>
<keyword evidence="3" id="KW-0028">Amino-acid biosynthesis</keyword>
<evidence type="ECO:0000256" key="3">
    <source>
        <dbReference type="ARBA" id="ARBA00022605"/>
    </source>
</evidence>
<keyword evidence="4" id="KW-0547">Nucleotide-binding</keyword>
<keyword evidence="2 9" id="KW-0436">Ligase</keyword>
<protein>
    <recommendedName>
        <fullName evidence="7">Aspartate--ammonia ligase</fullName>
        <ecNumber evidence="7">6.3.1.1</ecNumber>
    </recommendedName>
</protein>
<dbReference type="InterPro" id="IPR045864">
    <property type="entry name" value="aa-tRNA-synth_II/BPL/LPL"/>
</dbReference>
<dbReference type="PANTHER" id="PTHR30073">
    <property type="entry name" value="ASPARTATE--AMMONIA LIGASE"/>
    <property type="match status" value="1"/>
</dbReference>
<dbReference type="Pfam" id="PF03590">
    <property type="entry name" value="AsnA"/>
    <property type="match status" value="1"/>
</dbReference>
<name>A0A432XCY2_9GAMM</name>
<dbReference type="EMBL" id="PIPT01000008">
    <property type="protein sequence ID" value="RUO46555.1"/>
    <property type="molecule type" value="Genomic_DNA"/>
</dbReference>
<dbReference type="PIRSF" id="PIRSF001555">
    <property type="entry name" value="Asp_ammon_ligase"/>
    <property type="match status" value="1"/>
</dbReference>
<comment type="caution">
    <text evidence="9">The sequence shown here is derived from an EMBL/GenBank/DDBJ whole genome shotgun (WGS) entry which is preliminary data.</text>
</comment>
<sequence length="314" mass="35337">MSIAQLKIHSQSYAIKHEITKQLCEKLNLAIVQAPLIVPADSGLQDTLSGHERPVSLEVRAEQQRYEVVHSLAKWKRAILAKYHAQPGEGVITHMLALRPDEEVLSARHSVQVDQWDWEQVLAPEMRTLMTLRKTVELIYTAIKSAAKVTGHWSESYADKVFFIHSEELREMFPKLSAKQREKEITRMHKAVFIIGIGGELSDGQKHDDRAADYDDWTSLNEDGRYGLNGDLLVWHDGLDDALELSSMGIRVTPEVMVKQLELKGGLPSLDLPWHRQLVAGEFPATIGGGIGQSRVAMWLLQQEHIQHVQAPAA</sequence>
<evidence type="ECO:0000256" key="4">
    <source>
        <dbReference type="ARBA" id="ARBA00022741"/>
    </source>
</evidence>
<dbReference type="SUPFAM" id="SSF55681">
    <property type="entry name" value="Class II aaRS and biotin synthetases"/>
    <property type="match status" value="1"/>
</dbReference>
<dbReference type="GO" id="GO:0005524">
    <property type="term" value="F:ATP binding"/>
    <property type="evidence" value="ECO:0007669"/>
    <property type="project" value="UniProtKB-KW"/>
</dbReference>
<dbReference type="Gene3D" id="3.30.930.10">
    <property type="entry name" value="Bira Bifunctional Protein, Domain 2"/>
    <property type="match status" value="1"/>
</dbReference>
<evidence type="ECO:0000313" key="9">
    <source>
        <dbReference type="EMBL" id="RUO46555.1"/>
    </source>
</evidence>
<dbReference type="PANTHER" id="PTHR30073:SF5">
    <property type="entry name" value="ASPARTATE--AMMONIA LIGASE"/>
    <property type="match status" value="1"/>
</dbReference>
<dbReference type="NCBIfam" id="TIGR00669">
    <property type="entry name" value="asnA"/>
    <property type="match status" value="1"/>
</dbReference>
<keyword evidence="5" id="KW-0067">ATP-binding</keyword>
<keyword evidence="1" id="KW-0963">Cytoplasm</keyword>
<gene>
    <name evidence="9" type="primary">asnA</name>
    <name evidence="9" type="ORF">CWE21_10375</name>
</gene>
<reference evidence="10" key="1">
    <citation type="journal article" date="2018" name="Front. Microbiol.">
        <title>Genome-Based Analysis Reveals the Taxonomy and Diversity of the Family Idiomarinaceae.</title>
        <authorList>
            <person name="Liu Y."/>
            <person name="Lai Q."/>
            <person name="Shao Z."/>
        </authorList>
    </citation>
    <scope>NUCLEOTIDE SEQUENCE [LARGE SCALE GENOMIC DNA]</scope>
    <source>
        <strain evidence="10">SW15</strain>
    </source>
</reference>
<evidence type="ECO:0000259" key="8">
    <source>
        <dbReference type="PROSITE" id="PS50862"/>
    </source>
</evidence>
<dbReference type="OrthoDB" id="3185462at2"/>
<dbReference type="InterPro" id="IPR004618">
    <property type="entry name" value="AsnA"/>
</dbReference>
<accession>A0A432XCY2</accession>
<keyword evidence="10" id="KW-1185">Reference proteome</keyword>
<dbReference type="GO" id="GO:0004071">
    <property type="term" value="F:aspartate-ammonia ligase activity"/>
    <property type="evidence" value="ECO:0007669"/>
    <property type="project" value="UniProtKB-UniRule"/>
</dbReference>
<evidence type="ECO:0000256" key="2">
    <source>
        <dbReference type="ARBA" id="ARBA00022598"/>
    </source>
</evidence>